<accession>A0A7X8XZ74</accession>
<dbReference type="Proteomes" id="UP000585050">
    <property type="component" value="Unassembled WGS sequence"/>
</dbReference>
<evidence type="ECO:0000313" key="2">
    <source>
        <dbReference type="Proteomes" id="UP000585050"/>
    </source>
</evidence>
<dbReference type="AlphaFoldDB" id="A0A7X8XZ74"/>
<proteinExistence type="predicted"/>
<protein>
    <submittedName>
        <fullName evidence="1">Uncharacterized protein</fullName>
    </submittedName>
</protein>
<sequence length="382" mass="43469">MENNKKYIAKIGLIQVKTRLVEYLNNASITDALADFGALAPDERTKSEFTKTVKPLLKDLKAKAVSAIFILWSIEKAKDAPLKTVAGKKQVFNEWLTEAVFPYFGNCFEKKETISKQSRFISAKNESLEYTLESVYALEMEARPQESRSKTLDEQAKELYSDDFLKSNDIEQIKSDILSRQVRSIRNVAVTDIVFKDKLLKSAHNGVPVEELSEAQLEEVMMHNFMHHIQEHENFKSVMFCDSSHSHSKNACLVYAYRNALRMVTLRELTEKEVANLTKENMHIKYAVSVSDVHCEHDVVSRADQVGINDAPEYDDFNINQVGVRYGGENAARIIGLDQFTKEVSGKENPLSFELISALKSSHLQMRKNEIRFSGDLEVVTE</sequence>
<evidence type="ECO:0000313" key="1">
    <source>
        <dbReference type="EMBL" id="NLR94894.1"/>
    </source>
</evidence>
<organism evidence="1 2">
    <name type="scientific">Flammeovirga agarivorans</name>
    <dbReference type="NCBI Taxonomy" id="2726742"/>
    <lineage>
        <taxon>Bacteria</taxon>
        <taxon>Pseudomonadati</taxon>
        <taxon>Bacteroidota</taxon>
        <taxon>Cytophagia</taxon>
        <taxon>Cytophagales</taxon>
        <taxon>Flammeovirgaceae</taxon>
        <taxon>Flammeovirga</taxon>
    </lineage>
</organism>
<dbReference type="EMBL" id="JABAIL010000016">
    <property type="protein sequence ID" value="NLR94894.1"/>
    <property type="molecule type" value="Genomic_DNA"/>
</dbReference>
<comment type="caution">
    <text evidence="1">The sequence shown here is derived from an EMBL/GenBank/DDBJ whole genome shotgun (WGS) entry which is preliminary data.</text>
</comment>
<keyword evidence="2" id="KW-1185">Reference proteome</keyword>
<gene>
    <name evidence="1" type="ORF">HGP29_27055</name>
</gene>
<reference evidence="1 2" key="1">
    <citation type="submission" date="2020-04" db="EMBL/GenBank/DDBJ databases">
        <title>Flammeovirga sp. SR4, a novel species isolated from seawater.</title>
        <authorList>
            <person name="Wang X."/>
        </authorList>
    </citation>
    <scope>NUCLEOTIDE SEQUENCE [LARGE SCALE GENOMIC DNA]</scope>
    <source>
        <strain evidence="1 2">SR4</strain>
    </source>
</reference>
<name>A0A7X8XZ74_9BACT</name>